<evidence type="ECO:0000313" key="2">
    <source>
        <dbReference type="Proteomes" id="UP000051124"/>
    </source>
</evidence>
<dbReference type="AlphaFoldDB" id="A0A0S7WKQ5"/>
<evidence type="ECO:0000313" key="1">
    <source>
        <dbReference type="EMBL" id="KPJ50489.1"/>
    </source>
</evidence>
<name>A0A0S7WKQ5_UNCT6</name>
<dbReference type="Proteomes" id="UP000051124">
    <property type="component" value="Unassembled WGS sequence"/>
</dbReference>
<comment type="caution">
    <text evidence="1">The sequence shown here is derived from an EMBL/GenBank/DDBJ whole genome shotgun (WGS) entry which is preliminary data.</text>
</comment>
<protein>
    <submittedName>
        <fullName evidence="1">Uncharacterized protein</fullName>
    </submittedName>
</protein>
<gene>
    <name evidence="1" type="ORF">AMJ40_02785</name>
</gene>
<sequence>MTSIKNPFIFGLLFFCISCAKREQNSGPKDVVDLMPLDNEISGWVRSGAMDIAENSNQLWQLINGEGQVYIDNDFAKCAFQTYTGQIAGSQVNLDLRVFDMRNPTNAKNVYDDVGIGSEIPWADNGAGDEARIDESALYAYRVDFRDDRFYVCITIHDKSDAALEVAKLFALNVSAAIGGQPTLKRTVL</sequence>
<accession>A0A0S7WKQ5</accession>
<reference evidence="1 2" key="1">
    <citation type="journal article" date="2015" name="Microbiome">
        <title>Genomic resolution of linkages in carbon, nitrogen, and sulfur cycling among widespread estuary sediment bacteria.</title>
        <authorList>
            <person name="Baker B.J."/>
            <person name="Lazar C.S."/>
            <person name="Teske A.P."/>
            <person name="Dick G.J."/>
        </authorList>
    </citation>
    <scope>NUCLEOTIDE SEQUENCE [LARGE SCALE GENOMIC DNA]</scope>
    <source>
        <strain evidence="1">DG_26</strain>
    </source>
</reference>
<dbReference type="EMBL" id="LIZT01000020">
    <property type="protein sequence ID" value="KPJ50489.1"/>
    <property type="molecule type" value="Genomic_DNA"/>
</dbReference>
<organism evidence="1 2">
    <name type="scientific">candidate division TA06 bacterium DG_26</name>
    <dbReference type="NCBI Taxonomy" id="1703771"/>
    <lineage>
        <taxon>Bacteria</taxon>
        <taxon>Bacteria division TA06</taxon>
    </lineage>
</organism>
<proteinExistence type="predicted"/>